<dbReference type="Gene3D" id="3.40.190.10">
    <property type="entry name" value="Periplasmic binding protein-like II"/>
    <property type="match status" value="1"/>
</dbReference>
<dbReference type="PROSITE" id="PS51257">
    <property type="entry name" value="PROKAR_LIPOPROTEIN"/>
    <property type="match status" value="1"/>
</dbReference>
<name>A0A100Y9W8_9ACTN</name>
<keyword evidence="4" id="KW-1185">Reference proteome</keyword>
<protein>
    <submittedName>
        <fullName evidence="3">Sugar ABC transporter substrate-binding protein</fullName>
    </submittedName>
</protein>
<dbReference type="PANTHER" id="PTHR43649">
    <property type="entry name" value="ARABINOSE-BINDING PROTEIN-RELATED"/>
    <property type="match status" value="1"/>
</dbReference>
<dbReference type="SUPFAM" id="SSF53850">
    <property type="entry name" value="Periplasmic binding protein-like II"/>
    <property type="match status" value="1"/>
</dbReference>
<gene>
    <name evidence="3" type="ORF">ATE80_02385</name>
</gene>
<accession>A0A100Y9W8</accession>
<evidence type="ECO:0000313" key="4">
    <source>
        <dbReference type="Proteomes" id="UP000054011"/>
    </source>
</evidence>
<feature type="chain" id="PRO_5039508909" evidence="2">
    <location>
        <begin position="23"/>
        <end position="419"/>
    </location>
</feature>
<feature type="signal peptide" evidence="2">
    <location>
        <begin position="1"/>
        <end position="22"/>
    </location>
</feature>
<feature type="region of interest" description="Disordered" evidence="1">
    <location>
        <begin position="397"/>
        <end position="419"/>
    </location>
</feature>
<comment type="caution">
    <text evidence="3">The sequence shown here is derived from an EMBL/GenBank/DDBJ whole genome shotgun (WGS) entry which is preliminary data.</text>
</comment>
<dbReference type="PANTHER" id="PTHR43649:SF12">
    <property type="entry name" value="DIACETYLCHITOBIOSE BINDING PROTEIN DASA"/>
    <property type="match status" value="1"/>
</dbReference>
<evidence type="ECO:0000256" key="1">
    <source>
        <dbReference type="SAM" id="MobiDB-lite"/>
    </source>
</evidence>
<dbReference type="EMBL" id="LNSV01000003">
    <property type="protein sequence ID" value="KUH40455.1"/>
    <property type="molecule type" value="Genomic_DNA"/>
</dbReference>
<dbReference type="InterPro" id="IPR006059">
    <property type="entry name" value="SBP"/>
</dbReference>
<dbReference type="Proteomes" id="UP000054011">
    <property type="component" value="Unassembled WGS sequence"/>
</dbReference>
<evidence type="ECO:0000313" key="3">
    <source>
        <dbReference type="EMBL" id="KUH40455.1"/>
    </source>
</evidence>
<evidence type="ECO:0000256" key="2">
    <source>
        <dbReference type="SAM" id="SignalP"/>
    </source>
</evidence>
<dbReference type="STRING" id="936756.ATE80_02385"/>
<organism evidence="3 4">
    <name type="scientific">Streptomyces kanasensis</name>
    <dbReference type="NCBI Taxonomy" id="936756"/>
    <lineage>
        <taxon>Bacteria</taxon>
        <taxon>Bacillati</taxon>
        <taxon>Actinomycetota</taxon>
        <taxon>Actinomycetes</taxon>
        <taxon>Kitasatosporales</taxon>
        <taxon>Streptomycetaceae</taxon>
        <taxon>Streptomyces</taxon>
    </lineage>
</organism>
<reference evidence="3 4" key="1">
    <citation type="submission" date="2015-11" db="EMBL/GenBank/DDBJ databases">
        <title>Genome-wide analysis reveals the secondary metabolome in Streptomyces kanasensis ZX01.</title>
        <authorList>
            <person name="Zhang G."/>
            <person name="Han L."/>
            <person name="Feng J."/>
            <person name="Zhang X."/>
        </authorList>
    </citation>
    <scope>NUCLEOTIDE SEQUENCE [LARGE SCALE GENOMIC DNA]</scope>
    <source>
        <strain evidence="3 4">ZX01</strain>
    </source>
</reference>
<dbReference type="OrthoDB" id="4289620at2"/>
<dbReference type="Pfam" id="PF01547">
    <property type="entry name" value="SBP_bac_1"/>
    <property type="match status" value="1"/>
</dbReference>
<dbReference type="InterPro" id="IPR050490">
    <property type="entry name" value="Bact_solute-bd_prot1"/>
</dbReference>
<proteinExistence type="predicted"/>
<dbReference type="RefSeq" id="WP_058940400.1">
    <property type="nucleotide sequence ID" value="NZ_LNSV01000003.1"/>
</dbReference>
<keyword evidence="2" id="KW-0732">Signal</keyword>
<dbReference type="AlphaFoldDB" id="A0A100Y9W8"/>
<sequence length="419" mass="44263">MTRRPKRATTPLALVAAVSLLAGCGSGDDGSGAKDVTVWMYPVIADPKANSAYWAQVEKDFEAATPGTTVTIEEQPWENRDEKLATAFGSGKGPDVVLLNPDQVPQYVANGALRPVDPAVASVKQEFLPNALTALSHDGKLFAVPIYHTVTSTLYNKRLLERAGITKPPATWDEIKAAAPKLKRAGMATLDYSASNEATLNLNFYPLLWQAGGKVFSKDGRKAAFNGPEGVAALTFLTDLYEEGAVPKSALTNTNIFADHPLGKQQVAMGFTNTLADAELAATTWGPGNVVVGKPLSNVKQVGFGVPGGLGVNARSDNVAGAEKFLAFMAQPEQIQSLGKASGFLSPRTDVTVPSDAPHAKEFQEALPFAYPGEPSPVARQLMSLIAPEIQAALTGRKSPKEALDAAAGQADDLLARQR</sequence>